<keyword evidence="3" id="KW-1185">Reference proteome</keyword>
<proteinExistence type="predicted"/>
<dbReference type="InterPro" id="IPR009799">
    <property type="entry name" value="EthD_dom"/>
</dbReference>
<protein>
    <recommendedName>
        <fullName evidence="1">EthD domain-containing protein</fullName>
    </recommendedName>
</protein>
<evidence type="ECO:0000259" key="1">
    <source>
        <dbReference type="Pfam" id="PF07110"/>
    </source>
</evidence>
<evidence type="ECO:0000313" key="3">
    <source>
        <dbReference type="Proteomes" id="UP000634522"/>
    </source>
</evidence>
<feature type="domain" description="EthD" evidence="1">
    <location>
        <begin position="129"/>
        <end position="219"/>
    </location>
</feature>
<name>A0ABX1NNL0_9RHOO</name>
<dbReference type="RefSeq" id="WP_169143245.1">
    <property type="nucleotide sequence ID" value="NZ_WTVS01000095.1"/>
</dbReference>
<organism evidence="2 3">
    <name type="scientific">Aromatoleum toluolicum</name>
    <dbReference type="NCBI Taxonomy" id="90060"/>
    <lineage>
        <taxon>Bacteria</taxon>
        <taxon>Pseudomonadati</taxon>
        <taxon>Pseudomonadota</taxon>
        <taxon>Betaproteobacteria</taxon>
        <taxon>Rhodocyclales</taxon>
        <taxon>Rhodocyclaceae</taxon>
        <taxon>Aromatoleum</taxon>
    </lineage>
</organism>
<dbReference type="SUPFAM" id="SSF54909">
    <property type="entry name" value="Dimeric alpha+beta barrel"/>
    <property type="match status" value="1"/>
</dbReference>
<evidence type="ECO:0000313" key="2">
    <source>
        <dbReference type="EMBL" id="NMG00730.1"/>
    </source>
</evidence>
<sequence>MEKIIYALWRGEGTDKAAFAERLHGELAPRLVALGALGAQLNVADEHAANAAPTVQALPVSMDAFVSVWVDSANAALRKPVDDAVAAACERYAAWLVTESRPMRNTRFLPALGERTAGFAQVALFRRPPRIERDAWLDVWLGSHTQIAIDTQDTFLYVQNVVTRALTADAPQYDAIVEEGFPPEVTGNIRAFYDAVGDEEKFRRNVVAMRDSCARFIDMDKIDVVQTSQYVLMPPRGGVG</sequence>
<dbReference type="Pfam" id="PF07110">
    <property type="entry name" value="EthD"/>
    <property type="match status" value="1"/>
</dbReference>
<dbReference type="Proteomes" id="UP000634522">
    <property type="component" value="Unassembled WGS sequence"/>
</dbReference>
<dbReference type="InterPro" id="IPR011008">
    <property type="entry name" value="Dimeric_a/b-barrel"/>
</dbReference>
<gene>
    <name evidence="2" type="ORF">GPA27_25435</name>
</gene>
<accession>A0ABX1NNL0</accession>
<dbReference type="EMBL" id="WTVS01000095">
    <property type="protein sequence ID" value="NMG00730.1"/>
    <property type="molecule type" value="Genomic_DNA"/>
</dbReference>
<reference evidence="2 3" key="1">
    <citation type="submission" date="2019-12" db="EMBL/GenBank/DDBJ databases">
        <title>Comparative genomics gives insights into the taxonomy of the Azoarcus-Aromatoleum group and reveals separate origins of nif in the plant-associated Azoarcus and non-plant-associated Aromatoleum sub-groups.</title>
        <authorList>
            <person name="Lafos M."/>
            <person name="Maluk M."/>
            <person name="Batista M."/>
            <person name="Junghare M."/>
            <person name="Carmona M."/>
            <person name="Faoro H."/>
            <person name="Cruz L.M."/>
            <person name="Battistoni F."/>
            <person name="De Souza E."/>
            <person name="Pedrosa F."/>
            <person name="Chen W.-M."/>
            <person name="Poole P.S."/>
            <person name="Dixon R.A."/>
            <person name="James E.K."/>
        </authorList>
    </citation>
    <scope>NUCLEOTIDE SEQUENCE [LARGE SCALE GENOMIC DNA]</scope>
    <source>
        <strain evidence="2 3">T</strain>
    </source>
</reference>
<comment type="caution">
    <text evidence="2">The sequence shown here is derived from an EMBL/GenBank/DDBJ whole genome shotgun (WGS) entry which is preliminary data.</text>
</comment>